<name>A0A9W9FAV2_9EURO</name>
<evidence type="ECO:0000313" key="1">
    <source>
        <dbReference type="EMBL" id="KAJ5096804.1"/>
    </source>
</evidence>
<reference evidence="1" key="2">
    <citation type="journal article" date="2023" name="IMA Fungus">
        <title>Comparative genomic study of the Penicillium genus elucidates a diverse pangenome and 15 lateral gene transfer events.</title>
        <authorList>
            <person name="Petersen C."/>
            <person name="Sorensen T."/>
            <person name="Nielsen M.R."/>
            <person name="Sondergaard T.E."/>
            <person name="Sorensen J.L."/>
            <person name="Fitzpatrick D.A."/>
            <person name="Frisvad J.C."/>
            <person name="Nielsen K.L."/>
        </authorList>
    </citation>
    <scope>NUCLEOTIDE SEQUENCE</scope>
    <source>
        <strain evidence="1">IBT 30069</strain>
    </source>
</reference>
<protein>
    <submittedName>
        <fullName evidence="1">Uncharacterized protein</fullName>
    </submittedName>
</protein>
<organism evidence="1 2">
    <name type="scientific">Penicillium angulare</name>
    <dbReference type="NCBI Taxonomy" id="116970"/>
    <lineage>
        <taxon>Eukaryota</taxon>
        <taxon>Fungi</taxon>
        <taxon>Dikarya</taxon>
        <taxon>Ascomycota</taxon>
        <taxon>Pezizomycotina</taxon>
        <taxon>Eurotiomycetes</taxon>
        <taxon>Eurotiomycetidae</taxon>
        <taxon>Eurotiales</taxon>
        <taxon>Aspergillaceae</taxon>
        <taxon>Penicillium</taxon>
    </lineage>
</organism>
<keyword evidence="2" id="KW-1185">Reference proteome</keyword>
<evidence type="ECO:0000313" key="2">
    <source>
        <dbReference type="Proteomes" id="UP001149165"/>
    </source>
</evidence>
<comment type="caution">
    <text evidence="1">The sequence shown here is derived from an EMBL/GenBank/DDBJ whole genome shotgun (WGS) entry which is preliminary data.</text>
</comment>
<accession>A0A9W9FAV2</accession>
<dbReference type="EMBL" id="JAPQKH010000005">
    <property type="protein sequence ID" value="KAJ5096804.1"/>
    <property type="molecule type" value="Genomic_DNA"/>
</dbReference>
<sequence length="143" mass="15416">MGDCMVLLGEFQEECLGAGADLDLVDPAMEDCMAPLEGCLDFLVEGVLAPVDLAAMEDHTPLEAVGLVGLVDTGVLGGLVDLEALDILDDLGEAMDEDYEDDEDDLDKDPYLDLDVDVDMDNGTHLLVKHSLLYRHSDHNIGI</sequence>
<proteinExistence type="predicted"/>
<dbReference type="AlphaFoldDB" id="A0A9W9FAV2"/>
<reference evidence="1" key="1">
    <citation type="submission" date="2022-11" db="EMBL/GenBank/DDBJ databases">
        <authorList>
            <person name="Petersen C."/>
        </authorList>
    </citation>
    <scope>NUCLEOTIDE SEQUENCE</scope>
    <source>
        <strain evidence="1">IBT 30069</strain>
    </source>
</reference>
<gene>
    <name evidence="1" type="ORF">N7456_007525</name>
</gene>
<dbReference type="Proteomes" id="UP001149165">
    <property type="component" value="Unassembled WGS sequence"/>
</dbReference>